<dbReference type="Proteomes" id="UP001521785">
    <property type="component" value="Unassembled WGS sequence"/>
</dbReference>
<gene>
    <name evidence="2" type="ORF">SLS60_004923</name>
</gene>
<accession>A0ABR3RLR3</accession>
<comment type="caution">
    <text evidence="2">The sequence shown here is derived from an EMBL/GenBank/DDBJ whole genome shotgun (WGS) entry which is preliminary data.</text>
</comment>
<reference evidence="2 3" key="1">
    <citation type="submission" date="2024-02" db="EMBL/GenBank/DDBJ databases">
        <title>De novo assembly and annotation of 12 fungi associated with fruit tree decline syndrome in Ontario, Canada.</title>
        <authorList>
            <person name="Sulman M."/>
            <person name="Ellouze W."/>
            <person name="Ilyukhin E."/>
        </authorList>
    </citation>
    <scope>NUCLEOTIDE SEQUENCE [LARGE SCALE GENOMIC DNA]</scope>
    <source>
        <strain evidence="2 3">M42-189</strain>
    </source>
</reference>
<organism evidence="2 3">
    <name type="scientific">Paraconiothyrium brasiliense</name>
    <dbReference type="NCBI Taxonomy" id="300254"/>
    <lineage>
        <taxon>Eukaryota</taxon>
        <taxon>Fungi</taxon>
        <taxon>Dikarya</taxon>
        <taxon>Ascomycota</taxon>
        <taxon>Pezizomycotina</taxon>
        <taxon>Dothideomycetes</taxon>
        <taxon>Pleosporomycetidae</taxon>
        <taxon>Pleosporales</taxon>
        <taxon>Massarineae</taxon>
        <taxon>Didymosphaeriaceae</taxon>
        <taxon>Paraconiothyrium</taxon>
    </lineage>
</organism>
<sequence>MNWSASMQSLSSQQPVSRRYYSSSLSDEDRTALAIGELNHNLREWTGNKLVQYHVSRIELVPYTDKRQEIIAVLLDEKRGGERFMLKSAQQAKRFVGSPLTKLEMIKEVEAYNVQTRDEDSRAMVDLRTVSTPSLPLSPISPTPQFSQESFPFPVVEAQNMRKSTFGSVQNSGSRPPLSPVDHSPYTSESSRDSSRNRGRARDRRPLVRKADRNPNRILSSLAPDALPYFPKADVTFDTFLAPHASGKGETHRDSIYVKKDEESRSFPRRLSKMASMPQLKKRASQAFSFGLKD</sequence>
<evidence type="ECO:0000256" key="1">
    <source>
        <dbReference type="SAM" id="MobiDB-lite"/>
    </source>
</evidence>
<proteinExistence type="predicted"/>
<evidence type="ECO:0000313" key="2">
    <source>
        <dbReference type="EMBL" id="KAL1605375.1"/>
    </source>
</evidence>
<feature type="compositionally biased region" description="Basic and acidic residues" evidence="1">
    <location>
        <begin position="204"/>
        <end position="215"/>
    </location>
</feature>
<dbReference type="EMBL" id="JAKJXO020000005">
    <property type="protein sequence ID" value="KAL1605375.1"/>
    <property type="molecule type" value="Genomic_DNA"/>
</dbReference>
<keyword evidence="3" id="KW-1185">Reference proteome</keyword>
<feature type="region of interest" description="Disordered" evidence="1">
    <location>
        <begin position="243"/>
        <end position="294"/>
    </location>
</feature>
<evidence type="ECO:0000313" key="3">
    <source>
        <dbReference type="Proteomes" id="UP001521785"/>
    </source>
</evidence>
<feature type="region of interest" description="Disordered" evidence="1">
    <location>
        <begin position="165"/>
        <end position="216"/>
    </location>
</feature>
<feature type="compositionally biased region" description="Polar residues" evidence="1">
    <location>
        <begin position="165"/>
        <end position="174"/>
    </location>
</feature>
<protein>
    <submittedName>
        <fullName evidence="2">Uncharacterized protein</fullName>
    </submittedName>
</protein>
<name>A0ABR3RLR3_9PLEO</name>
<feature type="compositionally biased region" description="Basic and acidic residues" evidence="1">
    <location>
        <begin position="247"/>
        <end position="266"/>
    </location>
</feature>